<gene>
    <name evidence="1" type="ORF">RPERSI_LOCUS2120</name>
</gene>
<evidence type="ECO:0000313" key="1">
    <source>
        <dbReference type="EMBL" id="CAG8507851.1"/>
    </source>
</evidence>
<proteinExistence type="predicted"/>
<organism evidence="1 2">
    <name type="scientific">Racocetra persica</name>
    <dbReference type="NCBI Taxonomy" id="160502"/>
    <lineage>
        <taxon>Eukaryota</taxon>
        <taxon>Fungi</taxon>
        <taxon>Fungi incertae sedis</taxon>
        <taxon>Mucoromycota</taxon>
        <taxon>Glomeromycotina</taxon>
        <taxon>Glomeromycetes</taxon>
        <taxon>Diversisporales</taxon>
        <taxon>Gigasporaceae</taxon>
        <taxon>Racocetra</taxon>
    </lineage>
</organism>
<protein>
    <submittedName>
        <fullName evidence="1">12978_t:CDS:1</fullName>
    </submittedName>
</protein>
<reference evidence="1" key="1">
    <citation type="submission" date="2021-06" db="EMBL/GenBank/DDBJ databases">
        <authorList>
            <person name="Kallberg Y."/>
            <person name="Tangrot J."/>
            <person name="Rosling A."/>
        </authorList>
    </citation>
    <scope>NUCLEOTIDE SEQUENCE</scope>
    <source>
        <strain evidence="1">MA461A</strain>
    </source>
</reference>
<name>A0ACA9L666_9GLOM</name>
<comment type="caution">
    <text evidence="1">The sequence shown here is derived from an EMBL/GenBank/DDBJ whole genome shotgun (WGS) entry which is preliminary data.</text>
</comment>
<dbReference type="EMBL" id="CAJVQC010002232">
    <property type="protein sequence ID" value="CAG8507851.1"/>
    <property type="molecule type" value="Genomic_DNA"/>
</dbReference>
<dbReference type="Proteomes" id="UP000789920">
    <property type="component" value="Unassembled WGS sequence"/>
</dbReference>
<keyword evidence="2" id="KW-1185">Reference proteome</keyword>
<accession>A0ACA9L666</accession>
<evidence type="ECO:0000313" key="2">
    <source>
        <dbReference type="Proteomes" id="UP000789920"/>
    </source>
</evidence>
<sequence>MSNQARASRHASGILPSKQFFAPRKPITQNASRRKSTTLSVIVNSPSTPSLPIFQTSTSATTTPTKAPFSALNSPILNIQPEEEVSLLQQPLNALSTVVTTLPSDPTNPSLEQPLNTIYNSSESQGLSVRTSPIRPPSALRHQQNQDENEDFSHSTINSVLEPISPAVVLEPSSYRQIRHGTGSNLLSRDFVTSFSRHSDSDSSGTLSTQLQMIPQKKLSQTKPPINDSPYASIAKSMPRIVYNPAPISHADSRRRKRLYQVWPGRNRFFLGGRIMTSRDFTAFLIAFSALIVPSGLFLAFTLIIPRNLDPSPPTEDLDDPENGAQNNPNSPFYPMRSVPLPKEVNINGQTVRLKYCETCRIYRPPRCSHCRHSVSRRAYVVEEEVLNVEQAESVLNGQRESQQTKINITEPNAEQNPEQNPDKNTELNIKQNPELNTEQDPELNKTRN</sequence>